<dbReference type="PANTHER" id="PTHR30511:SF3">
    <property type="entry name" value="LYSINE RACEMASE"/>
    <property type="match status" value="1"/>
</dbReference>
<dbReference type="GO" id="GO:0030170">
    <property type="term" value="F:pyridoxal phosphate binding"/>
    <property type="evidence" value="ECO:0007669"/>
    <property type="project" value="TreeGrafter"/>
</dbReference>
<dbReference type="SUPFAM" id="SSF51419">
    <property type="entry name" value="PLP-binding barrel"/>
    <property type="match status" value="1"/>
</dbReference>
<sequence length="362" mass="39622">MDRYPLLEIDGKIIRRNAEILLGECRRNGVEPFAVLKGFNALPGIRDVLVKAGYKTLASSRLPHLAAVKEAGLAVETLGLRLPMLSEVHEVVRVCDISLNSEPETLRALDRAAGAAGRFHKVILMRDLGDLREGIFEGERFIETALYVERELKNLCLYGVGVNLTCYGSVIPTEKNLSELAANAADIEKLIGRKLAVVSGGNTTSLPLLLRGAMPEGINNLRIGEAIVVPCDLAGQWRCPVEGLSNRGLVLKAEIIEIGRKPTHPIGELGTNCFGSHSHYEDRGVRRRALLALGAFDIGDPEKLIPDDPGIKILGASSDHMIIDIEESENDYRLGDVVSFTLHYQAMLFATENPLIKKRYVS</sequence>
<dbReference type="GO" id="GO:0008784">
    <property type="term" value="F:alanine racemase activity"/>
    <property type="evidence" value="ECO:0007669"/>
    <property type="project" value="TreeGrafter"/>
</dbReference>
<organism evidence="5 6">
    <name type="scientific">Cloacibacillus porcorum</name>
    <dbReference type="NCBI Taxonomy" id="1197717"/>
    <lineage>
        <taxon>Bacteria</taxon>
        <taxon>Thermotogati</taxon>
        <taxon>Synergistota</taxon>
        <taxon>Synergistia</taxon>
        <taxon>Synergistales</taxon>
        <taxon>Synergistaceae</taxon>
        <taxon>Cloacibacillus</taxon>
    </lineage>
</organism>
<evidence type="ECO:0000256" key="3">
    <source>
        <dbReference type="ARBA" id="ARBA00023235"/>
    </source>
</evidence>
<evidence type="ECO:0000313" key="5">
    <source>
        <dbReference type="EMBL" id="ANZ43750.1"/>
    </source>
</evidence>
<keyword evidence="6" id="KW-1185">Reference proteome</keyword>
<proteinExistence type="predicted"/>
<feature type="domain" description="Alanine racemase N-terminal" evidence="4">
    <location>
        <begin position="9"/>
        <end position="227"/>
    </location>
</feature>
<accession>A0A1B2I1B3</accession>
<dbReference type="Pfam" id="PF01168">
    <property type="entry name" value="Ala_racemase_N"/>
    <property type="match status" value="1"/>
</dbReference>
<dbReference type="PANTHER" id="PTHR30511">
    <property type="entry name" value="ALANINE RACEMASE"/>
    <property type="match status" value="1"/>
</dbReference>
<dbReference type="InterPro" id="IPR001608">
    <property type="entry name" value="Ala_racemase_N"/>
</dbReference>
<dbReference type="GeneID" id="83056370"/>
<evidence type="ECO:0000259" key="4">
    <source>
        <dbReference type="Pfam" id="PF01168"/>
    </source>
</evidence>
<reference evidence="5" key="1">
    <citation type="submission" date="2016-08" db="EMBL/GenBank/DDBJ databases">
        <title>Complete genome of Cloacibacillus porcorum.</title>
        <authorList>
            <person name="Looft T."/>
            <person name="Bayles D.O."/>
            <person name="Alt D.P."/>
        </authorList>
    </citation>
    <scope>NUCLEOTIDE SEQUENCE [LARGE SCALE GENOMIC DNA]</scope>
    <source>
        <strain evidence="5">CL-84</strain>
    </source>
</reference>
<dbReference type="GO" id="GO:0005829">
    <property type="term" value="C:cytosol"/>
    <property type="evidence" value="ECO:0007669"/>
    <property type="project" value="TreeGrafter"/>
</dbReference>
<protein>
    <recommendedName>
        <fullName evidence="4">Alanine racemase N-terminal domain-containing protein</fullName>
    </recommendedName>
</protein>
<dbReference type="AlphaFoldDB" id="A0A1B2I1B3"/>
<comment type="cofactor">
    <cofactor evidence="1">
        <name>pyridoxal 5'-phosphate</name>
        <dbReference type="ChEBI" id="CHEBI:597326"/>
    </cofactor>
</comment>
<dbReference type="RefSeq" id="WP_066741787.1">
    <property type="nucleotide sequence ID" value="NZ_CP016757.1"/>
</dbReference>
<gene>
    <name evidence="5" type="ORF">BED41_00705</name>
</gene>
<dbReference type="Gene3D" id="3.20.20.10">
    <property type="entry name" value="Alanine racemase"/>
    <property type="match status" value="1"/>
</dbReference>
<name>A0A1B2I1B3_9BACT</name>
<dbReference type="InterPro" id="IPR029066">
    <property type="entry name" value="PLP-binding_barrel"/>
</dbReference>
<evidence type="ECO:0000256" key="2">
    <source>
        <dbReference type="ARBA" id="ARBA00022898"/>
    </source>
</evidence>
<dbReference type="CDD" id="cd06815">
    <property type="entry name" value="PLPDE_III_AR_like_1"/>
    <property type="match status" value="1"/>
</dbReference>
<dbReference type="EMBL" id="CP016757">
    <property type="protein sequence ID" value="ANZ43750.1"/>
    <property type="molecule type" value="Genomic_DNA"/>
</dbReference>
<keyword evidence="2" id="KW-0663">Pyridoxal phosphate</keyword>
<dbReference type="InterPro" id="IPR000821">
    <property type="entry name" value="Ala_racemase"/>
</dbReference>
<dbReference type="KEGG" id="cpor:BED41_00705"/>
<evidence type="ECO:0000256" key="1">
    <source>
        <dbReference type="ARBA" id="ARBA00001933"/>
    </source>
</evidence>
<evidence type="ECO:0000313" key="6">
    <source>
        <dbReference type="Proteomes" id="UP000093044"/>
    </source>
</evidence>
<dbReference type="Proteomes" id="UP000093044">
    <property type="component" value="Chromosome"/>
</dbReference>
<dbReference type="STRING" id="1197717.BED41_00705"/>
<keyword evidence="3" id="KW-0413">Isomerase</keyword>